<name>A0A330GXR5_9HYPH</name>
<keyword evidence="1" id="KW-0472">Membrane</keyword>
<keyword evidence="1" id="KW-1133">Transmembrane helix</keyword>
<proteinExistence type="predicted"/>
<keyword evidence="4" id="KW-1185">Reference proteome</keyword>
<dbReference type="InterPro" id="IPR002656">
    <property type="entry name" value="Acyl_transf_3_dom"/>
</dbReference>
<evidence type="ECO:0000313" key="4">
    <source>
        <dbReference type="Proteomes" id="UP000251956"/>
    </source>
</evidence>
<reference evidence="3 4" key="2">
    <citation type="submission" date="2018-07" db="EMBL/GenBank/DDBJ databases">
        <title>Diversity of Mesorhizobium strains in Brazil.</title>
        <authorList>
            <person name="Helene L.C.F."/>
            <person name="Dall'Agnol R."/>
            <person name="Delamuta J.R.M."/>
            <person name="Hungria M."/>
        </authorList>
    </citation>
    <scope>NUCLEOTIDE SEQUENCE [LARGE SCALE GENOMIC DNA]</scope>
    <source>
        <strain evidence="3 4">CNPSo 3140</strain>
    </source>
</reference>
<protein>
    <submittedName>
        <fullName evidence="3">Acyltransferase</fullName>
    </submittedName>
</protein>
<keyword evidence="3" id="KW-0012">Acyltransferase</keyword>
<dbReference type="PANTHER" id="PTHR23028:SF53">
    <property type="entry name" value="ACYL_TRANSF_3 DOMAIN-CONTAINING PROTEIN"/>
    <property type="match status" value="1"/>
</dbReference>
<comment type="caution">
    <text evidence="3">The sequence shown here is derived from an EMBL/GenBank/DDBJ whole genome shotgun (WGS) entry which is preliminary data.</text>
</comment>
<gene>
    <name evidence="3" type="ORF">DPM35_01650</name>
</gene>
<keyword evidence="1" id="KW-0812">Transmembrane</keyword>
<dbReference type="InterPro" id="IPR050879">
    <property type="entry name" value="Acyltransferase_3"/>
</dbReference>
<keyword evidence="3" id="KW-0808">Transferase</keyword>
<dbReference type="AlphaFoldDB" id="A0A330GXR5"/>
<dbReference type="EMBL" id="QMBQ01000001">
    <property type="protein sequence ID" value="RAZ80026.1"/>
    <property type="molecule type" value="Genomic_DNA"/>
</dbReference>
<sequence>MPVSGLNAAALSPGKRHPVFSRMPNPEYRPQIDSLRAVAVFAVMYSHFWDEASPWGHYGVRLFFVISGYLITGILIRSKEAVRSQGTLGVILVFYLRRALRIFPAYYVMLALAAAFLPEVRTSLPWHTAYLSNVLFALNGNWDPWPLAHLWSLSVEEQFYLFWPLLIVLSPGRTLIPTLIGIILAAVAFRAAIMFSLPEGPARYVLTPAAFDALGAGALLAAIEASNRLTDVLRWKLAIASVAAIAIVAISFTLQAAMFNFILGDFLTVVPLAAVVSWASVGAKGPIKRLAENSAVRYLGRISYGIYLYHFPALAVVFLFCGYFEMQFPPLGPIRFVIAGLVTVAAAAASWHLLEQPLNRLKARLPYTAAPAGN</sequence>
<dbReference type="OrthoDB" id="9796461at2"/>
<evidence type="ECO:0000259" key="2">
    <source>
        <dbReference type="Pfam" id="PF01757"/>
    </source>
</evidence>
<dbReference type="Proteomes" id="UP000251956">
    <property type="component" value="Unassembled WGS sequence"/>
</dbReference>
<evidence type="ECO:0000256" key="1">
    <source>
        <dbReference type="SAM" id="Phobius"/>
    </source>
</evidence>
<feature type="transmembrane region" description="Helical" evidence="1">
    <location>
        <begin position="203"/>
        <end position="223"/>
    </location>
</feature>
<feature type="transmembrane region" description="Helical" evidence="1">
    <location>
        <begin position="176"/>
        <end position="197"/>
    </location>
</feature>
<dbReference type="GO" id="GO:0016020">
    <property type="term" value="C:membrane"/>
    <property type="evidence" value="ECO:0007669"/>
    <property type="project" value="TreeGrafter"/>
</dbReference>
<feature type="transmembrane region" description="Helical" evidence="1">
    <location>
        <begin position="304"/>
        <end position="326"/>
    </location>
</feature>
<dbReference type="GO" id="GO:0009103">
    <property type="term" value="P:lipopolysaccharide biosynthetic process"/>
    <property type="evidence" value="ECO:0007669"/>
    <property type="project" value="TreeGrafter"/>
</dbReference>
<accession>A0A330GXR5</accession>
<feature type="transmembrane region" description="Helical" evidence="1">
    <location>
        <begin position="235"/>
        <end position="255"/>
    </location>
</feature>
<feature type="transmembrane region" description="Helical" evidence="1">
    <location>
        <begin position="261"/>
        <end position="283"/>
    </location>
</feature>
<feature type="transmembrane region" description="Helical" evidence="1">
    <location>
        <begin position="332"/>
        <end position="354"/>
    </location>
</feature>
<dbReference type="GO" id="GO:0016747">
    <property type="term" value="F:acyltransferase activity, transferring groups other than amino-acyl groups"/>
    <property type="evidence" value="ECO:0007669"/>
    <property type="project" value="InterPro"/>
</dbReference>
<reference evidence="4" key="1">
    <citation type="submission" date="2018-06" db="EMBL/GenBank/DDBJ databases">
        <authorList>
            <person name="Helene L.C."/>
            <person name="Dall'Agnol R."/>
            <person name="Delamuta J.R."/>
            <person name="Hungria M."/>
        </authorList>
    </citation>
    <scope>NUCLEOTIDE SEQUENCE [LARGE SCALE GENOMIC DNA]</scope>
    <source>
        <strain evidence="4">CNPSo 3140</strain>
    </source>
</reference>
<feature type="domain" description="Acyltransferase 3" evidence="2">
    <location>
        <begin position="31"/>
        <end position="349"/>
    </location>
</feature>
<organism evidence="3 4">
    <name type="scientific">Mesorhizobium atlanticum</name>
    <dbReference type="NCBI Taxonomy" id="2233532"/>
    <lineage>
        <taxon>Bacteria</taxon>
        <taxon>Pseudomonadati</taxon>
        <taxon>Pseudomonadota</taxon>
        <taxon>Alphaproteobacteria</taxon>
        <taxon>Hyphomicrobiales</taxon>
        <taxon>Phyllobacteriaceae</taxon>
        <taxon>Mesorhizobium</taxon>
    </lineage>
</organism>
<feature type="transmembrane region" description="Helical" evidence="1">
    <location>
        <begin position="99"/>
        <end position="117"/>
    </location>
</feature>
<feature type="transmembrane region" description="Helical" evidence="1">
    <location>
        <begin position="148"/>
        <end position="169"/>
    </location>
</feature>
<dbReference type="Pfam" id="PF01757">
    <property type="entry name" value="Acyl_transf_3"/>
    <property type="match status" value="1"/>
</dbReference>
<evidence type="ECO:0000313" key="3">
    <source>
        <dbReference type="EMBL" id="RAZ80026.1"/>
    </source>
</evidence>
<feature type="transmembrane region" description="Helical" evidence="1">
    <location>
        <begin position="58"/>
        <end position="78"/>
    </location>
</feature>
<dbReference type="PANTHER" id="PTHR23028">
    <property type="entry name" value="ACETYLTRANSFERASE"/>
    <property type="match status" value="1"/>
</dbReference>